<dbReference type="SUPFAM" id="SSF53335">
    <property type="entry name" value="S-adenosyl-L-methionine-dependent methyltransferases"/>
    <property type="match status" value="1"/>
</dbReference>
<dbReference type="EMBL" id="JBDXSU010000004">
    <property type="protein sequence ID" value="MFB5189920.1"/>
    <property type="molecule type" value="Genomic_DNA"/>
</dbReference>
<keyword evidence="1 4" id="KW-0489">Methyltransferase</keyword>
<dbReference type="PANTHER" id="PTHR43861">
    <property type="entry name" value="TRANS-ACONITATE 2-METHYLTRANSFERASE-RELATED"/>
    <property type="match status" value="1"/>
</dbReference>
<dbReference type="PANTHER" id="PTHR43861:SF1">
    <property type="entry name" value="TRANS-ACONITATE 2-METHYLTRANSFERASE"/>
    <property type="match status" value="1"/>
</dbReference>
<reference evidence="4 5" key="1">
    <citation type="journal article" date="2024" name="Int. J. Mol. Sci.">
        <title>Exploration of Alicyclobacillus spp. Genome in Search of Antibiotic Resistance.</title>
        <authorList>
            <person name="Bucka-Kolendo J."/>
            <person name="Kiousi D.E."/>
            <person name="Dekowska A."/>
            <person name="Mikolajczuk-Szczyrba A."/>
            <person name="Karadedos D.M."/>
            <person name="Michael P."/>
            <person name="Galanis A."/>
            <person name="Sokolowska B."/>
        </authorList>
    </citation>
    <scope>NUCLEOTIDE SEQUENCE [LARGE SCALE GENOMIC DNA]</scope>
    <source>
        <strain evidence="4 5">KKP 3000</strain>
    </source>
</reference>
<dbReference type="Pfam" id="PF13649">
    <property type="entry name" value="Methyltransf_25"/>
    <property type="match status" value="1"/>
</dbReference>
<dbReference type="InterPro" id="IPR041698">
    <property type="entry name" value="Methyltransf_25"/>
</dbReference>
<gene>
    <name evidence="4" type="ORF">KKP3000_003311</name>
</gene>
<name>A0ABV5ACF8_9BACL</name>
<accession>A0ABV5ACF8</accession>
<dbReference type="GO" id="GO:0032259">
    <property type="term" value="P:methylation"/>
    <property type="evidence" value="ECO:0007669"/>
    <property type="project" value="UniProtKB-KW"/>
</dbReference>
<evidence type="ECO:0000256" key="2">
    <source>
        <dbReference type="ARBA" id="ARBA00022679"/>
    </source>
</evidence>
<dbReference type="CDD" id="cd02440">
    <property type="entry name" value="AdoMet_MTases"/>
    <property type="match status" value="1"/>
</dbReference>
<proteinExistence type="predicted"/>
<dbReference type="Gene3D" id="3.40.50.150">
    <property type="entry name" value="Vaccinia Virus protein VP39"/>
    <property type="match status" value="1"/>
</dbReference>
<dbReference type="RefSeq" id="WP_275476277.1">
    <property type="nucleotide sequence ID" value="NZ_CP162940.1"/>
</dbReference>
<dbReference type="InterPro" id="IPR029063">
    <property type="entry name" value="SAM-dependent_MTases_sf"/>
</dbReference>
<evidence type="ECO:0000313" key="5">
    <source>
        <dbReference type="Proteomes" id="UP001579974"/>
    </source>
</evidence>
<dbReference type="EC" id="2.1.1.-" evidence="4"/>
<sequence>MTQNWNHPDTARLWDAKGNRRNPIRFEQLDILVSILESAYAKDAWILDLGYGSGQVEKLIFERLPEASVVGVDNSEAMMELAKQRLSENTSRFVSVRHDLGDIDTLSLPNHKYQFVIAIQSLHHLSKEQMQAVYRYIYRTLEPGGLFLLLDRLQVETKGLWEVYHTVWARQDRLYESTVASHEGTSFEDHQRTVLDRGDYPVLLDEHLEWLRKSGFEAACLHAHGHRALIVGRKPLA</sequence>
<comment type="caution">
    <text evidence="4">The sequence shown here is derived from an EMBL/GenBank/DDBJ whole genome shotgun (WGS) entry which is preliminary data.</text>
</comment>
<feature type="domain" description="Methyltransferase" evidence="3">
    <location>
        <begin position="46"/>
        <end position="145"/>
    </location>
</feature>
<protein>
    <submittedName>
        <fullName evidence="4">Class I SAM-dependent methyltransferase</fullName>
        <ecNumber evidence="4">2.1.1.-</ecNumber>
    </submittedName>
</protein>
<dbReference type="GO" id="GO:0008168">
    <property type="term" value="F:methyltransferase activity"/>
    <property type="evidence" value="ECO:0007669"/>
    <property type="project" value="UniProtKB-KW"/>
</dbReference>
<evidence type="ECO:0000259" key="3">
    <source>
        <dbReference type="Pfam" id="PF13649"/>
    </source>
</evidence>
<keyword evidence="2 4" id="KW-0808">Transferase</keyword>
<evidence type="ECO:0000313" key="4">
    <source>
        <dbReference type="EMBL" id="MFB5189920.1"/>
    </source>
</evidence>
<keyword evidence="5" id="KW-1185">Reference proteome</keyword>
<organism evidence="4 5">
    <name type="scientific">Alicyclobacillus fastidiosus</name>
    <dbReference type="NCBI Taxonomy" id="392011"/>
    <lineage>
        <taxon>Bacteria</taxon>
        <taxon>Bacillati</taxon>
        <taxon>Bacillota</taxon>
        <taxon>Bacilli</taxon>
        <taxon>Bacillales</taxon>
        <taxon>Alicyclobacillaceae</taxon>
        <taxon>Alicyclobacillus</taxon>
    </lineage>
</organism>
<dbReference type="Proteomes" id="UP001579974">
    <property type="component" value="Unassembled WGS sequence"/>
</dbReference>
<evidence type="ECO:0000256" key="1">
    <source>
        <dbReference type="ARBA" id="ARBA00022603"/>
    </source>
</evidence>